<dbReference type="PANTHER" id="PTHR42760:SF121">
    <property type="entry name" value="3-OXOACYL-(ACYL-CARRIER-PROTEIN) REDUCTASE"/>
    <property type="match status" value="1"/>
</dbReference>
<dbReference type="InterPro" id="IPR002347">
    <property type="entry name" value="SDR_fam"/>
</dbReference>
<dbReference type="GO" id="GO:0006633">
    <property type="term" value="P:fatty acid biosynthetic process"/>
    <property type="evidence" value="ECO:0007669"/>
    <property type="project" value="TreeGrafter"/>
</dbReference>
<keyword evidence="2" id="KW-0521">NADP</keyword>
<comment type="caution">
    <text evidence="4">The sequence shown here is derived from an EMBL/GenBank/DDBJ whole genome shotgun (WGS) entry which is preliminary data.</text>
</comment>
<reference evidence="4 5" key="1">
    <citation type="submission" date="2015-05" db="EMBL/GenBank/DDBJ databases">
        <title>Distinctive expansion of gene families associated with plant cell wall degradation and secondary metabolism in the genomes of grapevine trunk pathogens.</title>
        <authorList>
            <person name="Lawrence D.P."/>
            <person name="Travadon R."/>
            <person name="Rolshausen P.E."/>
            <person name="Baumgartner K."/>
        </authorList>
    </citation>
    <scope>NUCLEOTIDE SEQUENCE [LARGE SCALE GENOMIC DNA]</scope>
    <source>
        <strain evidence="4">DA912</strain>
    </source>
</reference>
<dbReference type="EMBL" id="LCUC01000191">
    <property type="protein sequence ID" value="KKY34671.1"/>
    <property type="molecule type" value="Genomic_DNA"/>
</dbReference>
<dbReference type="PRINTS" id="PR00081">
    <property type="entry name" value="GDHRDH"/>
</dbReference>
<dbReference type="GO" id="GO:0048038">
    <property type="term" value="F:quinone binding"/>
    <property type="evidence" value="ECO:0007669"/>
    <property type="project" value="TreeGrafter"/>
</dbReference>
<dbReference type="FunFam" id="3.40.50.720:FF:000084">
    <property type="entry name" value="Short-chain dehydrogenase reductase"/>
    <property type="match status" value="1"/>
</dbReference>
<dbReference type="Pfam" id="PF00106">
    <property type="entry name" value="adh_short"/>
    <property type="match status" value="1"/>
</dbReference>
<evidence type="ECO:0000256" key="2">
    <source>
        <dbReference type="ARBA" id="ARBA00022857"/>
    </source>
</evidence>
<keyword evidence="5" id="KW-1185">Reference proteome</keyword>
<dbReference type="STRING" id="1214573.A0A0G2FKT0"/>
<dbReference type="PANTHER" id="PTHR42760">
    <property type="entry name" value="SHORT-CHAIN DEHYDROGENASES/REDUCTASES FAMILY MEMBER"/>
    <property type="match status" value="1"/>
</dbReference>
<dbReference type="Gene3D" id="3.40.50.720">
    <property type="entry name" value="NAD(P)-binding Rossmann-like Domain"/>
    <property type="match status" value="1"/>
</dbReference>
<proteinExistence type="inferred from homology"/>
<organism evidence="4 5">
    <name type="scientific">Diaporthe ampelina</name>
    <dbReference type="NCBI Taxonomy" id="1214573"/>
    <lineage>
        <taxon>Eukaryota</taxon>
        <taxon>Fungi</taxon>
        <taxon>Dikarya</taxon>
        <taxon>Ascomycota</taxon>
        <taxon>Pezizomycotina</taxon>
        <taxon>Sordariomycetes</taxon>
        <taxon>Sordariomycetidae</taxon>
        <taxon>Diaporthales</taxon>
        <taxon>Diaporthaceae</taxon>
        <taxon>Diaporthe</taxon>
    </lineage>
</organism>
<dbReference type="InterPro" id="IPR020904">
    <property type="entry name" value="Sc_DH/Rdtase_CS"/>
</dbReference>
<dbReference type="AlphaFoldDB" id="A0A0G2FKT0"/>
<evidence type="ECO:0000313" key="4">
    <source>
        <dbReference type="EMBL" id="KKY34671.1"/>
    </source>
</evidence>
<gene>
    <name evidence="4" type="ORF">UCDDA912_g05333</name>
</gene>
<dbReference type="InterPro" id="IPR036291">
    <property type="entry name" value="NAD(P)-bd_dom_sf"/>
</dbReference>
<protein>
    <submittedName>
        <fullName evidence="4">Putative acetoin reductase</fullName>
    </submittedName>
</protein>
<dbReference type="GO" id="GO:0016616">
    <property type="term" value="F:oxidoreductase activity, acting on the CH-OH group of donors, NAD or NADP as acceptor"/>
    <property type="evidence" value="ECO:0007669"/>
    <property type="project" value="TreeGrafter"/>
</dbReference>
<evidence type="ECO:0000313" key="5">
    <source>
        <dbReference type="Proteomes" id="UP000034680"/>
    </source>
</evidence>
<dbReference type="SUPFAM" id="SSF51735">
    <property type="entry name" value="NAD(P)-binding Rossmann-fold domains"/>
    <property type="match status" value="1"/>
</dbReference>
<evidence type="ECO:0000256" key="3">
    <source>
        <dbReference type="RuleBase" id="RU000363"/>
    </source>
</evidence>
<evidence type="ECO:0000256" key="1">
    <source>
        <dbReference type="ARBA" id="ARBA00006484"/>
    </source>
</evidence>
<dbReference type="PROSITE" id="PS00061">
    <property type="entry name" value="ADH_SHORT"/>
    <property type="match status" value="1"/>
</dbReference>
<accession>A0A0G2FKT0</accession>
<reference evidence="4 5" key="2">
    <citation type="submission" date="2015-05" db="EMBL/GenBank/DDBJ databases">
        <authorList>
            <person name="Morales-Cruz A."/>
            <person name="Amrine K.C."/>
            <person name="Cantu D."/>
        </authorList>
    </citation>
    <scope>NUCLEOTIDE SEQUENCE [LARGE SCALE GENOMIC DNA]</scope>
    <source>
        <strain evidence="4">DA912</strain>
    </source>
</reference>
<name>A0A0G2FKT0_9PEZI</name>
<dbReference type="Proteomes" id="UP000034680">
    <property type="component" value="Unassembled WGS sequence"/>
</dbReference>
<dbReference type="OrthoDB" id="498125at2759"/>
<dbReference type="PRINTS" id="PR00080">
    <property type="entry name" value="SDRFAMILY"/>
</dbReference>
<sequence>MNTFTKSLPTARAIRPKVLRQTSRLGFASKAAPAGLLRKKVDGKNVIITGSARGIGKSIALRLASDGYNVCINDIPALEKGCDEVVKEIESMGGKACTAVGDVTKRADVKDVIQKSVKELGPLHTMIANAGIAQVKALLDLTEEDFSRMFAVNVHGVQNCYAEAAKQMIAQGTCKPDAPGKIIGASSIVGFKPFALLSHYSASKWAVRGLTQAYAMELAEHNITVNAYAPGIVGTGMWELIDDGLAKKSGRKVKKGAMMDKYVGELTALGRVSVPEDVAKLVSFLCSSDSDFVTGQTQIVDGGIIYT</sequence>
<comment type="similarity">
    <text evidence="1 3">Belongs to the short-chain dehydrogenases/reductases (SDR) family.</text>
</comment>